<dbReference type="EMBL" id="PVTL01000003">
    <property type="protein sequence ID" value="PRY68936.1"/>
    <property type="molecule type" value="Genomic_DNA"/>
</dbReference>
<gene>
    <name evidence="1" type="ORF">B0I08_103141</name>
</gene>
<dbReference type="AlphaFoldDB" id="A0A2T0VFI7"/>
<proteinExistence type="predicted"/>
<evidence type="ECO:0000313" key="2">
    <source>
        <dbReference type="Proteomes" id="UP000237983"/>
    </source>
</evidence>
<dbReference type="Proteomes" id="UP000237983">
    <property type="component" value="Unassembled WGS sequence"/>
</dbReference>
<accession>A0A2T0VFI7</accession>
<keyword evidence="2" id="KW-1185">Reference proteome</keyword>
<organism evidence="1 2">
    <name type="scientific">Glaciihabitans tibetensis</name>
    <dbReference type="NCBI Taxonomy" id="1266600"/>
    <lineage>
        <taxon>Bacteria</taxon>
        <taxon>Bacillati</taxon>
        <taxon>Actinomycetota</taxon>
        <taxon>Actinomycetes</taxon>
        <taxon>Micrococcales</taxon>
        <taxon>Microbacteriaceae</taxon>
        <taxon>Glaciihabitans</taxon>
    </lineage>
</organism>
<name>A0A2T0VFI7_9MICO</name>
<sequence length="94" mass="10371">MARMLDEGALGCQWQGQGDVIVWFAQQQLDEAGWQERRAELVASGYTESNDPFAGTLVAPSNAEENYIPSVLYSGGMLYYVSYARFLTSVLALP</sequence>
<reference evidence="1 2" key="1">
    <citation type="submission" date="2018-03" db="EMBL/GenBank/DDBJ databases">
        <title>Genomic Encyclopedia of Type Strains, Phase III (KMG-III): the genomes of soil and plant-associated and newly described type strains.</title>
        <authorList>
            <person name="Whitman W."/>
        </authorList>
    </citation>
    <scope>NUCLEOTIDE SEQUENCE [LARGE SCALE GENOMIC DNA]</scope>
    <source>
        <strain evidence="1 2">CGMCC 1.12484</strain>
    </source>
</reference>
<protein>
    <submittedName>
        <fullName evidence="1">Uncharacterized protein</fullName>
    </submittedName>
</protein>
<comment type="caution">
    <text evidence="1">The sequence shown here is derived from an EMBL/GenBank/DDBJ whole genome shotgun (WGS) entry which is preliminary data.</text>
</comment>
<evidence type="ECO:0000313" key="1">
    <source>
        <dbReference type="EMBL" id="PRY68936.1"/>
    </source>
</evidence>